<dbReference type="Proteomes" id="UP000177171">
    <property type="component" value="Unassembled WGS sequence"/>
</dbReference>
<dbReference type="SUPFAM" id="SSF53067">
    <property type="entry name" value="Actin-like ATPase domain"/>
    <property type="match status" value="1"/>
</dbReference>
<comment type="similarity">
    <text evidence="1">Belongs to the ROK (NagC/XylR) family.</text>
</comment>
<evidence type="ECO:0008006" key="4">
    <source>
        <dbReference type="Google" id="ProtNLM"/>
    </source>
</evidence>
<name>A0A1G2LPL5_9BACT</name>
<dbReference type="Pfam" id="PF00480">
    <property type="entry name" value="ROK"/>
    <property type="match status" value="1"/>
</dbReference>
<dbReference type="PANTHER" id="PTHR18964">
    <property type="entry name" value="ROK (REPRESSOR, ORF, KINASE) FAMILY"/>
    <property type="match status" value="1"/>
</dbReference>
<evidence type="ECO:0000256" key="1">
    <source>
        <dbReference type="ARBA" id="ARBA00006479"/>
    </source>
</evidence>
<evidence type="ECO:0000313" key="3">
    <source>
        <dbReference type="Proteomes" id="UP000177171"/>
    </source>
</evidence>
<reference evidence="2 3" key="1">
    <citation type="journal article" date="2016" name="Nat. Commun.">
        <title>Thousands of microbial genomes shed light on interconnected biogeochemical processes in an aquifer system.</title>
        <authorList>
            <person name="Anantharaman K."/>
            <person name="Brown C.T."/>
            <person name="Hug L.A."/>
            <person name="Sharon I."/>
            <person name="Castelle C.J."/>
            <person name="Probst A.J."/>
            <person name="Thomas B.C."/>
            <person name="Singh A."/>
            <person name="Wilkins M.J."/>
            <person name="Karaoz U."/>
            <person name="Brodie E.L."/>
            <person name="Williams K.H."/>
            <person name="Hubbard S.S."/>
            <person name="Banfield J.F."/>
        </authorList>
    </citation>
    <scope>NUCLEOTIDE SEQUENCE [LARGE SCALE GENOMIC DNA]</scope>
</reference>
<comment type="caution">
    <text evidence="2">The sequence shown here is derived from an EMBL/GenBank/DDBJ whole genome shotgun (WGS) entry which is preliminary data.</text>
</comment>
<dbReference type="CDD" id="cd23763">
    <property type="entry name" value="ASKHA_ATPase_ROK"/>
    <property type="match status" value="1"/>
</dbReference>
<organism evidence="2 3">
    <name type="scientific">Candidatus Sungbacteria bacterium RIFCSPLOWO2_12_FULL_41_11</name>
    <dbReference type="NCBI Taxonomy" id="1802286"/>
    <lineage>
        <taxon>Bacteria</taxon>
        <taxon>Candidatus Sungiibacteriota</taxon>
    </lineage>
</organism>
<dbReference type="AlphaFoldDB" id="A0A1G2LPL5"/>
<evidence type="ECO:0000313" key="2">
    <source>
        <dbReference type="EMBL" id="OHA13546.1"/>
    </source>
</evidence>
<gene>
    <name evidence="2" type="ORF">A3G49_00935</name>
</gene>
<dbReference type="EMBL" id="MHQY01000024">
    <property type="protein sequence ID" value="OHA13546.1"/>
    <property type="molecule type" value="Genomic_DNA"/>
</dbReference>
<proteinExistence type="inferred from homology"/>
<dbReference type="InterPro" id="IPR000600">
    <property type="entry name" value="ROK"/>
</dbReference>
<protein>
    <recommendedName>
        <fullName evidence="4">ROK family protein</fullName>
    </recommendedName>
</protein>
<sequence>MPFFQFLELGYFFTIVYNKTMAKNDFKIGVDIGASKVLAARVKNGRVFASRKIYFENRMKQYILKSIFAAIDEVAGGKRISKIVIGVPCVVAGGRAKRCFNIPALEKIDLKKIVEKKYGAKVVIMNDTKAMLRYELLRNPELRKKRVLFIAWGTGIGSAFADNGKIHEGQHGLAGEIGHSIVCLEGMGELEDYAAGKAVQPKEKTKWLQEVLQNKNSKRAKLIFKKLGEGLGIGILNAIYHYDPDIIIIGGGLYRFLPYTLSHIRHVLAENALIPEISKIKIRRSSATEDAGVLGAVLG</sequence>
<accession>A0A1G2LPL5</accession>
<dbReference type="PANTHER" id="PTHR18964:SF149">
    <property type="entry name" value="BIFUNCTIONAL UDP-N-ACETYLGLUCOSAMINE 2-EPIMERASE_N-ACETYLMANNOSAMINE KINASE"/>
    <property type="match status" value="1"/>
</dbReference>
<dbReference type="Gene3D" id="3.30.420.40">
    <property type="match status" value="2"/>
</dbReference>
<dbReference type="InterPro" id="IPR043129">
    <property type="entry name" value="ATPase_NBD"/>
</dbReference>